<dbReference type="AlphaFoldDB" id="A0A1B6LQ18"/>
<gene>
    <name evidence="2" type="ORF">g.1351</name>
</gene>
<sequence>CIYCTTLTLSGAVMLVLSEHAPIANGSALSAEFQKVGRVNSKTNIEESCPLSWRRHVVTWWTGEIASLKKMVRAFLRGEKMFGAWEAYHRILSQYNKSIRRAERLSWRNFYESQLRYPRAAVRVGFE</sequence>
<keyword evidence="1" id="KW-0732">Signal</keyword>
<protein>
    <submittedName>
        <fullName evidence="2">Uncharacterized protein</fullName>
    </submittedName>
</protein>
<feature type="chain" id="PRO_5008587619" evidence="1">
    <location>
        <begin position="27"/>
        <end position="127"/>
    </location>
</feature>
<feature type="signal peptide" evidence="1">
    <location>
        <begin position="1"/>
        <end position="26"/>
    </location>
</feature>
<proteinExistence type="predicted"/>
<feature type="non-terminal residue" evidence="2">
    <location>
        <position position="127"/>
    </location>
</feature>
<evidence type="ECO:0000256" key="1">
    <source>
        <dbReference type="SAM" id="SignalP"/>
    </source>
</evidence>
<dbReference type="EMBL" id="GEBQ01014201">
    <property type="protein sequence ID" value="JAT25776.1"/>
    <property type="molecule type" value="Transcribed_RNA"/>
</dbReference>
<name>A0A1B6LQ18_9HEMI</name>
<reference evidence="2" key="1">
    <citation type="submission" date="2015-11" db="EMBL/GenBank/DDBJ databases">
        <title>De novo transcriptome assembly of four potential Pierce s Disease insect vectors from Arizona vineyards.</title>
        <authorList>
            <person name="Tassone E.E."/>
        </authorList>
    </citation>
    <scope>NUCLEOTIDE SEQUENCE</scope>
</reference>
<feature type="non-terminal residue" evidence="2">
    <location>
        <position position="1"/>
    </location>
</feature>
<organism evidence="2">
    <name type="scientific">Graphocephala atropunctata</name>
    <dbReference type="NCBI Taxonomy" id="36148"/>
    <lineage>
        <taxon>Eukaryota</taxon>
        <taxon>Metazoa</taxon>
        <taxon>Ecdysozoa</taxon>
        <taxon>Arthropoda</taxon>
        <taxon>Hexapoda</taxon>
        <taxon>Insecta</taxon>
        <taxon>Pterygota</taxon>
        <taxon>Neoptera</taxon>
        <taxon>Paraneoptera</taxon>
        <taxon>Hemiptera</taxon>
        <taxon>Auchenorrhyncha</taxon>
        <taxon>Membracoidea</taxon>
        <taxon>Cicadellidae</taxon>
        <taxon>Cicadellinae</taxon>
        <taxon>Cicadellini</taxon>
        <taxon>Graphocephala</taxon>
    </lineage>
</organism>
<accession>A0A1B6LQ18</accession>
<evidence type="ECO:0000313" key="2">
    <source>
        <dbReference type="EMBL" id="JAT25776.1"/>
    </source>
</evidence>